<keyword evidence="8 11" id="KW-0812">Transmembrane</keyword>
<reference evidence="12 13" key="1">
    <citation type="journal article" date="2019" name="Int. J. Syst. Evol. Microbiol.">
        <title>The Global Catalogue of Microorganisms (GCM) 10K type strain sequencing project: providing services to taxonomists for standard genome sequencing and annotation.</title>
        <authorList>
            <consortium name="The Broad Institute Genomics Platform"/>
            <consortium name="The Broad Institute Genome Sequencing Center for Infectious Disease"/>
            <person name="Wu L."/>
            <person name="Ma J."/>
        </authorList>
    </citation>
    <scope>NUCLEOTIDE SEQUENCE [LARGE SCALE GENOMIC DNA]</scope>
    <source>
        <strain evidence="12 13">GX26</strain>
    </source>
</reference>
<comment type="function">
    <text evidence="1 11">Converts cobyric acid to cobinamide by the addition of aminopropanol on the F carboxylic group.</text>
</comment>
<dbReference type="InterPro" id="IPR004485">
    <property type="entry name" value="Cobalamin_biosynth_CobD/CbiB"/>
</dbReference>
<dbReference type="Proteomes" id="UP001596395">
    <property type="component" value="Unassembled WGS sequence"/>
</dbReference>
<keyword evidence="9 11" id="KW-1133">Transmembrane helix</keyword>
<keyword evidence="6 11" id="KW-1003">Cell membrane</keyword>
<comment type="similarity">
    <text evidence="4 11">Belongs to the CobD/CbiB family.</text>
</comment>
<name>A0ABD5V918_9EURY</name>
<comment type="caution">
    <text evidence="12">The sequence shown here is derived from an EMBL/GenBank/DDBJ whole genome shotgun (WGS) entry which is preliminary data.</text>
</comment>
<evidence type="ECO:0000256" key="5">
    <source>
        <dbReference type="ARBA" id="ARBA00016185"/>
    </source>
</evidence>
<evidence type="ECO:0000256" key="8">
    <source>
        <dbReference type="ARBA" id="ARBA00022692"/>
    </source>
</evidence>
<feature type="transmembrane region" description="Helical" evidence="11">
    <location>
        <begin position="72"/>
        <end position="91"/>
    </location>
</feature>
<comment type="pathway">
    <text evidence="3 11">Cofactor biosynthesis; adenosylcobalamin biosynthesis.</text>
</comment>
<dbReference type="EMBL" id="JBHSXN010000001">
    <property type="protein sequence ID" value="MFC6951780.1"/>
    <property type="molecule type" value="Genomic_DNA"/>
</dbReference>
<proteinExistence type="inferred from homology"/>
<gene>
    <name evidence="12" type="primary">cbiB</name>
    <name evidence="11" type="synonym">cobD</name>
    <name evidence="12" type="ORF">ACFQGB_02785</name>
</gene>
<dbReference type="Pfam" id="PF03186">
    <property type="entry name" value="CobD_Cbib"/>
    <property type="match status" value="1"/>
</dbReference>
<evidence type="ECO:0000313" key="13">
    <source>
        <dbReference type="Proteomes" id="UP001596395"/>
    </source>
</evidence>
<evidence type="ECO:0000313" key="12">
    <source>
        <dbReference type="EMBL" id="MFC6951780.1"/>
    </source>
</evidence>
<evidence type="ECO:0000256" key="10">
    <source>
        <dbReference type="ARBA" id="ARBA00023136"/>
    </source>
</evidence>
<evidence type="ECO:0000256" key="11">
    <source>
        <dbReference type="HAMAP-Rule" id="MF_00024"/>
    </source>
</evidence>
<dbReference type="PANTHER" id="PTHR34308">
    <property type="entry name" value="COBALAMIN BIOSYNTHESIS PROTEIN CBIB"/>
    <property type="match status" value="1"/>
</dbReference>
<dbReference type="RefSeq" id="WP_336348794.1">
    <property type="nucleotide sequence ID" value="NZ_JAZAQL010000001.1"/>
</dbReference>
<keyword evidence="7 11" id="KW-0169">Cobalamin biosynthesis</keyword>
<accession>A0ABD5V918</accession>
<dbReference type="GO" id="GO:0009236">
    <property type="term" value="P:cobalamin biosynthetic process"/>
    <property type="evidence" value="ECO:0007669"/>
    <property type="project" value="UniProtKB-UniRule"/>
</dbReference>
<feature type="transmembrane region" description="Helical" evidence="11">
    <location>
        <begin position="44"/>
        <end position="65"/>
    </location>
</feature>
<sequence length="311" mass="31088">MSALGALVVAAAAGLDAAVGEPPNRLHPVAWFGRVVALADREWANPAVAGAAVAVVLPLAAAGVVAGVVLAVGYLTPWLSVVAAVLSLFAATSRRMLLALARDVVAASDRDLAAAREDLLGLAGRDASALSPAQVRSAAVESAAENLADGLVAPLLAFVVALPFGIAAGAGAAAWVKAVNTLDSMLGYPAKRHGTASARLDDAAMWVPARLSAGLLAFAGGRPDALGRAREWLAGVPSPNSGWPMGALAAAVDVRLEKPGVYVLNPDAPLPPTPIAERALAVVDRAGWLAVATAAALALAVPTPAEVLALP</sequence>
<dbReference type="HAMAP" id="MF_00024">
    <property type="entry name" value="CobD_CbiB"/>
    <property type="match status" value="1"/>
</dbReference>
<keyword evidence="10 11" id="KW-0472">Membrane</keyword>
<protein>
    <recommendedName>
        <fullName evidence="5 11">Probable cobalamin biosynthesis protein CobD</fullName>
    </recommendedName>
</protein>
<dbReference type="AlphaFoldDB" id="A0ABD5V918"/>
<dbReference type="GO" id="GO:0015420">
    <property type="term" value="F:ABC-type vitamin B12 transporter activity"/>
    <property type="evidence" value="ECO:0007669"/>
    <property type="project" value="UniProtKB-UniRule"/>
</dbReference>
<organism evidence="12 13">
    <name type="scientific">Halorubellus litoreus</name>
    <dbReference type="NCBI Taxonomy" id="755308"/>
    <lineage>
        <taxon>Archaea</taxon>
        <taxon>Methanobacteriati</taxon>
        <taxon>Methanobacteriota</taxon>
        <taxon>Stenosarchaea group</taxon>
        <taxon>Halobacteria</taxon>
        <taxon>Halobacteriales</taxon>
        <taxon>Halorubellaceae</taxon>
        <taxon>Halorubellus</taxon>
    </lineage>
</organism>
<evidence type="ECO:0000256" key="9">
    <source>
        <dbReference type="ARBA" id="ARBA00022989"/>
    </source>
</evidence>
<evidence type="ECO:0000256" key="1">
    <source>
        <dbReference type="ARBA" id="ARBA00003384"/>
    </source>
</evidence>
<evidence type="ECO:0000256" key="7">
    <source>
        <dbReference type="ARBA" id="ARBA00022573"/>
    </source>
</evidence>
<feature type="transmembrane region" description="Helical" evidence="11">
    <location>
        <begin position="155"/>
        <end position="176"/>
    </location>
</feature>
<evidence type="ECO:0000256" key="4">
    <source>
        <dbReference type="ARBA" id="ARBA00006263"/>
    </source>
</evidence>
<keyword evidence="13" id="KW-1185">Reference proteome</keyword>
<evidence type="ECO:0000256" key="3">
    <source>
        <dbReference type="ARBA" id="ARBA00004953"/>
    </source>
</evidence>
<dbReference type="NCBIfam" id="TIGR00380">
    <property type="entry name" value="cobal_cbiB"/>
    <property type="match status" value="1"/>
</dbReference>
<comment type="caution">
    <text evidence="11">Lacks conserved residue(s) required for the propagation of feature annotation.</text>
</comment>
<comment type="subcellular location">
    <subcellularLocation>
        <location evidence="2 11">Cell membrane</location>
        <topology evidence="2 11">Multi-pass membrane protein</topology>
    </subcellularLocation>
</comment>
<evidence type="ECO:0000256" key="2">
    <source>
        <dbReference type="ARBA" id="ARBA00004651"/>
    </source>
</evidence>
<dbReference type="PANTHER" id="PTHR34308:SF1">
    <property type="entry name" value="COBALAMIN BIOSYNTHESIS PROTEIN CBIB"/>
    <property type="match status" value="1"/>
</dbReference>
<evidence type="ECO:0000256" key="6">
    <source>
        <dbReference type="ARBA" id="ARBA00022475"/>
    </source>
</evidence>
<dbReference type="GO" id="GO:0005886">
    <property type="term" value="C:plasma membrane"/>
    <property type="evidence" value="ECO:0007669"/>
    <property type="project" value="UniProtKB-SubCell"/>
</dbReference>